<evidence type="ECO:0000256" key="8">
    <source>
        <dbReference type="ARBA" id="ARBA00022881"/>
    </source>
</evidence>
<evidence type="ECO:0000256" key="9">
    <source>
        <dbReference type="ARBA" id="ARBA00023204"/>
    </source>
</evidence>
<keyword evidence="3 13" id="KW-0963">Cytoplasm</keyword>
<evidence type="ECO:0000256" key="13">
    <source>
        <dbReference type="HAMAP-Rule" id="MF_00204"/>
    </source>
</evidence>
<evidence type="ECO:0000256" key="6">
    <source>
        <dbReference type="ARBA" id="ARBA00022769"/>
    </source>
</evidence>
<comment type="domain">
    <text evidence="13">The beta-hairpin motif is involved in DNA binding.</text>
</comment>
<keyword evidence="19" id="KW-1185">Reference proteome</keyword>
<dbReference type="InterPro" id="IPR006935">
    <property type="entry name" value="Helicase/UvrB_N"/>
</dbReference>
<keyword evidence="6 13" id="KW-0228">DNA excision</keyword>
<evidence type="ECO:0000256" key="5">
    <source>
        <dbReference type="ARBA" id="ARBA00022763"/>
    </source>
</evidence>
<evidence type="ECO:0000313" key="18">
    <source>
        <dbReference type="EMBL" id="OUO57684.1"/>
    </source>
</evidence>
<dbReference type="SUPFAM" id="SSF52540">
    <property type="entry name" value="P-loop containing nucleoside triphosphate hydrolases"/>
    <property type="match status" value="2"/>
</dbReference>
<comment type="similarity">
    <text evidence="2 13 14">Belongs to the UvrB family.</text>
</comment>
<dbReference type="GO" id="GO:0005737">
    <property type="term" value="C:cytoplasm"/>
    <property type="evidence" value="ECO:0007669"/>
    <property type="project" value="UniProtKB-SubCell"/>
</dbReference>
<dbReference type="Pfam" id="PF12344">
    <property type="entry name" value="UvrB"/>
    <property type="match status" value="1"/>
</dbReference>
<feature type="domain" description="Helicase C-terminal" evidence="17">
    <location>
        <begin position="431"/>
        <end position="593"/>
    </location>
</feature>
<evidence type="ECO:0000256" key="1">
    <source>
        <dbReference type="ARBA" id="ARBA00004496"/>
    </source>
</evidence>
<dbReference type="SUPFAM" id="SSF46600">
    <property type="entry name" value="C-terminal UvrC-binding domain of UvrB"/>
    <property type="match status" value="1"/>
</dbReference>
<dbReference type="InterPro" id="IPR027417">
    <property type="entry name" value="P-loop_NTPase"/>
</dbReference>
<dbReference type="InterPro" id="IPR041471">
    <property type="entry name" value="UvrB_inter"/>
</dbReference>
<evidence type="ECO:0000259" key="16">
    <source>
        <dbReference type="PROSITE" id="PS51192"/>
    </source>
</evidence>
<reference evidence="19" key="1">
    <citation type="submission" date="2017-04" db="EMBL/GenBank/DDBJ databases">
        <title>Function of individual gut microbiota members based on whole genome sequencing of pure cultures obtained from chicken caecum.</title>
        <authorList>
            <person name="Medvecky M."/>
            <person name="Cejkova D."/>
            <person name="Polansky O."/>
            <person name="Karasova D."/>
            <person name="Kubasova T."/>
            <person name="Cizek A."/>
            <person name="Rychlik I."/>
        </authorList>
    </citation>
    <scope>NUCLEOTIDE SEQUENCE [LARGE SCALE GENOMIC DNA]</scope>
    <source>
        <strain evidence="19">An273</strain>
    </source>
</reference>
<dbReference type="GO" id="GO:0003677">
    <property type="term" value="F:DNA binding"/>
    <property type="evidence" value="ECO:0007669"/>
    <property type="project" value="UniProtKB-UniRule"/>
</dbReference>
<proteinExistence type="inferred from homology"/>
<dbReference type="Gene3D" id="3.40.50.300">
    <property type="entry name" value="P-loop containing nucleotide triphosphate hydrolases"/>
    <property type="match status" value="3"/>
</dbReference>
<dbReference type="SMART" id="SM00490">
    <property type="entry name" value="HELICc"/>
    <property type="match status" value="1"/>
</dbReference>
<dbReference type="PANTHER" id="PTHR24029:SF0">
    <property type="entry name" value="UVRABC SYSTEM PROTEIN B"/>
    <property type="match status" value="1"/>
</dbReference>
<evidence type="ECO:0000256" key="7">
    <source>
        <dbReference type="ARBA" id="ARBA00022840"/>
    </source>
</evidence>
<dbReference type="Proteomes" id="UP000196368">
    <property type="component" value="Unassembled WGS sequence"/>
</dbReference>
<dbReference type="RefSeq" id="WP_087287489.1">
    <property type="nucleotide sequence ID" value="NZ_NFJD01000001.1"/>
</dbReference>
<keyword evidence="4 13" id="KW-0547">Nucleotide-binding</keyword>
<dbReference type="PROSITE" id="PS51192">
    <property type="entry name" value="HELICASE_ATP_BIND_1"/>
    <property type="match status" value="1"/>
</dbReference>
<dbReference type="PROSITE" id="PS50151">
    <property type="entry name" value="UVR"/>
    <property type="match status" value="1"/>
</dbReference>
<dbReference type="InterPro" id="IPR004807">
    <property type="entry name" value="UvrB"/>
</dbReference>
<gene>
    <name evidence="13" type="primary">uvrB</name>
    <name evidence="18" type="ORF">B5F75_02610</name>
</gene>
<sequence length="668" mass="76175">MDHFKLVSPFKPAGDQPKAIEALTQGVLAGVPRQTLLGVTGSGKTFTMANVIERLNRPTLILSPNKVLAAQLYAEFKQFFPENAVEYFISYYDYYQPEAYIPQTDTYIEKDSAVNEHIDKLRLKATTSLLTRRDVIVVASVSCIYNIGSPDSFREMRIYVKKGAEMTRSSLSGQLIKIQYRRDEMEFASGNFRMRGPYTDIMTPYSQNAIRVEIAGKTIAHIYEIHPITGNVLAELDEAWIYPAKHFVATDEDTQNAIEQIRRDLDIRHAELLKMGKELEAYRLKQRTEYDLEMLQQAGFCPGIENYSRYMDGRKPGERPACLLDYFKRYDDFLMMVDESHVALPQVRGMFNGDRARKQMLVDFGFRLPSALDNRPLKFDEFEKLMPATVFVSATPGPYELTVSGNHIVEQVIRPTGLVDPKVYIHPTAGQIDHLVGKITEHKKRGERTLVLALTKKTAEDLSAFFTEKNIKTRYLHSDIEALDRVEILKEFRQGKFDVLVGINLLREGIDIPQVGLVAILGADNEGFLRNTTTLIQISGRAARNADGEVILYADRQTDSIKYALNEMNRRRQLQEAYNKEHHITPKTIQKMEVDLKELQQQTKTSAFGILSQTLPEPTLKNIQSVEKDLEQQMLQAADALNFELAAELRDRLFELRQMRVKGGGKKK</sequence>
<dbReference type="NCBIfam" id="TIGR00631">
    <property type="entry name" value="uvrb"/>
    <property type="match status" value="1"/>
</dbReference>
<comment type="function">
    <text evidence="13">The UvrABC repair system catalyzes the recognition and processing of DNA lesions. A damage recognition complex composed of 2 UvrA and 2 UvrB subunits scans DNA for abnormalities. Upon binding of the UvrA(2)B(2) complex to a putative damaged site, the DNA wraps around one UvrB monomer. DNA wrap is dependent on ATP binding by UvrB and probably causes local melting of the DNA helix, facilitating insertion of UvrB beta-hairpin between the DNA strands. Then UvrB probes one DNA strand for the presence of a lesion. If a lesion is found the UvrA subunits dissociate and the UvrB-DNA preincision complex is formed. This complex is subsequently bound by UvrC and the second UvrB is released. If no lesion is found, the DNA wraps around the other UvrB subunit that will check the other stand for damage.</text>
</comment>
<dbReference type="CDD" id="cd17916">
    <property type="entry name" value="DEXHc_UvrB"/>
    <property type="match status" value="1"/>
</dbReference>
<dbReference type="GO" id="GO:0009380">
    <property type="term" value="C:excinuclease repair complex"/>
    <property type="evidence" value="ECO:0007669"/>
    <property type="project" value="InterPro"/>
</dbReference>
<dbReference type="GO" id="GO:0009381">
    <property type="term" value="F:excinuclease ABC activity"/>
    <property type="evidence" value="ECO:0007669"/>
    <property type="project" value="UniProtKB-UniRule"/>
</dbReference>
<dbReference type="GO" id="GO:0016887">
    <property type="term" value="F:ATP hydrolysis activity"/>
    <property type="evidence" value="ECO:0007669"/>
    <property type="project" value="InterPro"/>
</dbReference>
<dbReference type="GO" id="GO:0005524">
    <property type="term" value="F:ATP binding"/>
    <property type="evidence" value="ECO:0007669"/>
    <property type="project" value="UniProtKB-UniRule"/>
</dbReference>
<evidence type="ECO:0000259" key="17">
    <source>
        <dbReference type="PROSITE" id="PS51194"/>
    </source>
</evidence>
<dbReference type="InterPro" id="IPR036876">
    <property type="entry name" value="UVR_dom_sf"/>
</dbReference>
<dbReference type="EMBL" id="NFJD01000001">
    <property type="protein sequence ID" value="OUO57684.1"/>
    <property type="molecule type" value="Genomic_DNA"/>
</dbReference>
<keyword evidence="5 13" id="KW-0227">DNA damage</keyword>
<dbReference type="Pfam" id="PF04851">
    <property type="entry name" value="ResIII"/>
    <property type="match status" value="1"/>
</dbReference>
<comment type="caution">
    <text evidence="18">The sequence shown here is derived from an EMBL/GenBank/DDBJ whole genome shotgun (WGS) entry which is preliminary data.</text>
</comment>
<dbReference type="PROSITE" id="PS51194">
    <property type="entry name" value="HELICASE_CTER"/>
    <property type="match status" value="1"/>
</dbReference>
<dbReference type="InterPro" id="IPR001650">
    <property type="entry name" value="Helicase_C-like"/>
</dbReference>
<dbReference type="Pfam" id="PF00271">
    <property type="entry name" value="Helicase_C"/>
    <property type="match status" value="1"/>
</dbReference>
<feature type="domain" description="UVR" evidence="15">
    <location>
        <begin position="624"/>
        <end position="659"/>
    </location>
</feature>
<comment type="subunit">
    <text evidence="11 13 14">Forms a heterotetramer with UvrA during the search for lesions. Interacts with UvrC in an incision complex.</text>
</comment>
<dbReference type="InterPro" id="IPR014001">
    <property type="entry name" value="Helicase_ATP-bd"/>
</dbReference>
<accession>A0A1Y4DEY6</accession>
<dbReference type="PANTHER" id="PTHR24029">
    <property type="entry name" value="UVRABC SYSTEM PROTEIN B"/>
    <property type="match status" value="1"/>
</dbReference>
<dbReference type="AlphaFoldDB" id="A0A1Y4DEY6"/>
<keyword evidence="7 13" id="KW-0067">ATP-binding</keyword>
<feature type="domain" description="Helicase ATP-binding" evidence="16">
    <location>
        <begin position="25"/>
        <end position="173"/>
    </location>
</feature>
<evidence type="ECO:0000259" key="15">
    <source>
        <dbReference type="PROSITE" id="PS50151"/>
    </source>
</evidence>
<dbReference type="GO" id="GO:0006289">
    <property type="term" value="P:nucleotide-excision repair"/>
    <property type="evidence" value="ECO:0007669"/>
    <property type="project" value="UniProtKB-UniRule"/>
</dbReference>
<evidence type="ECO:0000256" key="10">
    <source>
        <dbReference type="ARBA" id="ARBA00023236"/>
    </source>
</evidence>
<dbReference type="InterPro" id="IPR001943">
    <property type="entry name" value="UVR_dom"/>
</dbReference>
<keyword evidence="10 13" id="KW-0742">SOS response</keyword>
<evidence type="ECO:0000313" key="19">
    <source>
        <dbReference type="Proteomes" id="UP000196368"/>
    </source>
</evidence>
<dbReference type="OrthoDB" id="9806651at2"/>
<dbReference type="NCBIfam" id="NF003673">
    <property type="entry name" value="PRK05298.1"/>
    <property type="match status" value="1"/>
</dbReference>
<dbReference type="HAMAP" id="MF_00204">
    <property type="entry name" value="UvrB"/>
    <property type="match status" value="1"/>
</dbReference>
<evidence type="ECO:0000256" key="12">
    <source>
        <dbReference type="ARBA" id="ARBA00029504"/>
    </source>
</evidence>
<evidence type="ECO:0000256" key="11">
    <source>
        <dbReference type="ARBA" id="ARBA00026033"/>
    </source>
</evidence>
<evidence type="ECO:0000256" key="4">
    <source>
        <dbReference type="ARBA" id="ARBA00022741"/>
    </source>
</evidence>
<dbReference type="GO" id="GO:0009432">
    <property type="term" value="P:SOS response"/>
    <property type="evidence" value="ECO:0007669"/>
    <property type="project" value="UniProtKB-UniRule"/>
</dbReference>
<evidence type="ECO:0000256" key="3">
    <source>
        <dbReference type="ARBA" id="ARBA00022490"/>
    </source>
</evidence>
<dbReference type="Gene3D" id="4.10.860.10">
    <property type="entry name" value="UVR domain"/>
    <property type="match status" value="1"/>
</dbReference>
<protein>
    <recommendedName>
        <fullName evidence="12 13">UvrABC system protein B</fullName>
        <shortName evidence="13">Protein UvrB</shortName>
    </recommendedName>
    <alternativeName>
        <fullName evidence="13">Excinuclease ABC subunit B</fullName>
    </alternativeName>
</protein>
<feature type="binding site" evidence="13">
    <location>
        <begin position="38"/>
        <end position="45"/>
    </location>
    <ligand>
        <name>ATP</name>
        <dbReference type="ChEBI" id="CHEBI:30616"/>
    </ligand>
</feature>
<keyword evidence="9 13" id="KW-0234">DNA repair</keyword>
<dbReference type="Pfam" id="PF02151">
    <property type="entry name" value="UVR"/>
    <property type="match status" value="1"/>
</dbReference>
<name>A0A1Y4DEY6_9BACT</name>
<dbReference type="SMART" id="SM00487">
    <property type="entry name" value="DEXDc"/>
    <property type="match status" value="1"/>
</dbReference>
<keyword evidence="8 13" id="KW-0267">Excision nuclease</keyword>
<dbReference type="Pfam" id="PF17757">
    <property type="entry name" value="UvrB_inter"/>
    <property type="match status" value="1"/>
</dbReference>
<evidence type="ECO:0000256" key="2">
    <source>
        <dbReference type="ARBA" id="ARBA00008533"/>
    </source>
</evidence>
<evidence type="ECO:0000256" key="14">
    <source>
        <dbReference type="RuleBase" id="RU003587"/>
    </source>
</evidence>
<feature type="short sequence motif" description="Beta-hairpin" evidence="13">
    <location>
        <begin position="91"/>
        <end position="114"/>
    </location>
</feature>
<comment type="subcellular location">
    <subcellularLocation>
        <location evidence="1 13 14">Cytoplasm</location>
    </subcellularLocation>
</comment>
<dbReference type="InterPro" id="IPR024759">
    <property type="entry name" value="UvrB_YAD/RRR_dom"/>
</dbReference>
<organism evidence="18 19">
    <name type="scientific">Candidatus Avelusimicrobium gallicola</name>
    <dbReference type="NCBI Taxonomy" id="2562704"/>
    <lineage>
        <taxon>Bacteria</taxon>
        <taxon>Pseudomonadati</taxon>
        <taxon>Elusimicrobiota</taxon>
        <taxon>Elusimicrobia</taxon>
        <taxon>Elusimicrobiales</taxon>
        <taxon>Elusimicrobiaceae</taxon>
        <taxon>Candidatus Avelusimicrobium</taxon>
    </lineage>
</organism>